<proteinExistence type="inferred from homology"/>
<dbReference type="PROSITE" id="PS51257">
    <property type="entry name" value="PROKAR_LIPOPROTEIN"/>
    <property type="match status" value="1"/>
</dbReference>
<dbReference type="Proteomes" id="UP001221411">
    <property type="component" value="Unassembled WGS sequence"/>
</dbReference>
<dbReference type="Gene3D" id="2.60.40.1930">
    <property type="match status" value="1"/>
</dbReference>
<dbReference type="Pfam" id="PF00207">
    <property type="entry name" value="A2M"/>
    <property type="match status" value="1"/>
</dbReference>
<dbReference type="Pfam" id="PF17973">
    <property type="entry name" value="bMG10"/>
    <property type="match status" value="1"/>
</dbReference>
<feature type="compositionally biased region" description="Acidic residues" evidence="3">
    <location>
        <begin position="1818"/>
        <end position="1831"/>
    </location>
</feature>
<evidence type="ECO:0000259" key="4">
    <source>
        <dbReference type="SMART" id="SM01359"/>
    </source>
</evidence>
<keyword evidence="2" id="KW-0732">Signal</keyword>
<evidence type="ECO:0000313" key="7">
    <source>
        <dbReference type="Proteomes" id="UP001221411"/>
    </source>
</evidence>
<dbReference type="InterPro" id="IPR021868">
    <property type="entry name" value="Alpha_2_Macroglob_MG3"/>
</dbReference>
<dbReference type="InterPro" id="IPR008930">
    <property type="entry name" value="Terpenoid_cyclase/PrenylTrfase"/>
</dbReference>
<sequence>MTARARFPGPRNAFLAVTAMALGMACMQGNRPPEVAPRGTLVPGAADGAGTVDTRGAFAVVFGTPRGDTIDPPEVSLVFNRPMRPLELAGDESASPASIQPAVPGRWQWVGTNALSFVPEKRLPRATAFVVTVPAGTKALDGSALEKPFELRFTTARPEITSIDPSEGWDSLRPDAKFTLRVNQPVDERELEKALKITAGERQDKWAFSVKRPDPQNDQLVEITPRAPLPLDSEVVLEVKGLAGKEGSLRSEKEQRFEYRTYGPLAVKELPCDHDTPHGKCAPDGGIGIYLTNPVTFADLKKAVRFEPKIDVTWPSWLDDEHMTAGVTVYGAFAPGKAVKVVVGKGLRDVYGQKLAADHRADVAFDDLWPKADIGLRGSVFEPAARREIPIDSINTNDLELVVAPLTPEEAIHLQDDPYGPGRTPSYDDILKLPGAKVSKLPSNAPLNKASRHVVKTEEALGGKDARGALALGIRYIGWPGSNHQRAVTNTAIAKVSDLAVSGKLSTRGSLLWISRLSSAEPVKGAEVTIETPGEAPIGPFRSDDNGFIKLPPEVWTRGGSGADRAVMIVKDGKDWTYKHLTDTLDTWRFDVQSDPGPDRPFGLVFTDRGIYRPGDTVHIKGIFRKEGNPGTVTPVGLPVEIKVEGPDGDEIVSRTETLSPFGTTAIDVVVPRAGRLGTYAVRATVQEGNPGWADVSGDFEVAEYRPAEFAVSVESDKPSYVRGDKGKWIARGDYLYGAPMAGAEARVTVTRGEAEFRPPNTDDFTVSEDTFHADFTDRTTREGEIQSSTTKLDAKGTASIEAALTLPGQRGPERVTTEAEVNDVSRQYIAGSTTAIVHPAEFYVAMRTGSDLFVDAGKPVNPEVFAVDPKGARVAGVPIKIELVSRTWNVARQATAGGLAHTVAEPVDRVVESCTVTTTAGDKPVSCKLTPAASGYHILHATAVDTRKNPVGAAEPLYVFGGAGGGGFGDSDRLAVELVADKESYEIGDKARFLVKSPFAAAEALVTVERAGILSQRRVKLAGAMPTIEIPVTEDLRPNAFVSVLLVRGRTKPVPTNAKDPDVGAPAFRMGYAPLLVNPEKRRLKIALTPNKAEARPGENVEVDVVVRDHAGKPARAEVTFYAVDEGVLSLIGYKTPDPIGVFGAPRPLRVTSLEVRAALARVFRPYGDLGADKGLDGGDGGGGTSVRRDFRASATFVPSIITDDAGRAKVRFRLPDTLTTYRLMAVTAAEDDRFGFAENRVVASRPLMARPALPRFLRAGDALDASVVVSSKGIGKTTATVEIKLDGLTLSGVALRTVDLAPGTPVEVRFPVTAPKAGKAKIGFVVRATESGKSLEDAVEVERDVRVPLSPEAVALYGDTTTESAEKLGDLSAMRDDTGGLEVSMASTALVGLGGGVEQLIDYPYGCTEQLVSKLVPMLPLRDLAADFKIPLPKNTDAIIESTVAEILKHQRGDGGFGMWAGSDRSNLWTTTYALWGLGEAKRRNVNIPATVIESAARHVSDALERLDDEYARAAAPFILDVLAVNGQPDTGRTTRLFEERKTLPLFAQAFLAHAMVVSKHDRASIDKLANEIEGSLRLDGNVARAATNLGDRYAVLMDSDTRTTALVLRALLAVRPNHPIAAKLAMGLLADRKGGTWRNTQESAWSLVALDAYRKAQEKATPDFLAHVFLGQAEIATQAFRGRDVNQARLSVPAERLTSAGGSVLAFDVEGTGRLFYEARLRYARKELPKTPLDRGFFVQKTLRPVTPAELAGLLAAPPGKSVSSFPGGELVLGEIVVVTPSPRDYVVVDDPLPAGFEPVDARLATTASGPSLDAENDNPEDTLDEEGGYDAVATGRAYLSSRYLRELRDDRVLFFIDRMPAGMYRYRYLARATSIGTFILPPARAEEMYVPEVFGRTAAGTITVTASK</sequence>
<dbReference type="SMART" id="SM01359">
    <property type="entry name" value="A2M_N_2"/>
    <property type="match status" value="1"/>
</dbReference>
<name>A0ABT5EU70_9BACT</name>
<dbReference type="Gene3D" id="2.60.40.3710">
    <property type="match status" value="1"/>
</dbReference>
<feature type="domain" description="Alpha-2-macroglobulin" evidence="5">
    <location>
        <begin position="1197"/>
        <end position="1285"/>
    </location>
</feature>
<feature type="region of interest" description="Disordered" evidence="3">
    <location>
        <begin position="1810"/>
        <end position="1831"/>
    </location>
</feature>
<accession>A0ABT5EU70</accession>
<protein>
    <submittedName>
        <fullName evidence="6">MG2 domain-containing protein</fullName>
    </submittedName>
</protein>
<dbReference type="InterPro" id="IPR011625">
    <property type="entry name" value="A2M_N_BRD"/>
</dbReference>
<evidence type="ECO:0000259" key="5">
    <source>
        <dbReference type="SMART" id="SM01360"/>
    </source>
</evidence>
<dbReference type="InterPro" id="IPR011626">
    <property type="entry name" value="Alpha-macroglobulin_TED"/>
</dbReference>
<dbReference type="CDD" id="cd02891">
    <property type="entry name" value="A2M_like"/>
    <property type="match status" value="1"/>
</dbReference>
<dbReference type="InterPro" id="IPR051802">
    <property type="entry name" value="YfhM-like"/>
</dbReference>
<feature type="domain" description="Alpha-2-macroglobulin bait region" evidence="4">
    <location>
        <begin position="977"/>
        <end position="1132"/>
    </location>
</feature>
<dbReference type="Pfam" id="PF07703">
    <property type="entry name" value="A2M_BRD"/>
    <property type="match status" value="1"/>
</dbReference>
<dbReference type="Pfam" id="PF07678">
    <property type="entry name" value="TED_complement"/>
    <property type="match status" value="1"/>
</dbReference>
<keyword evidence="7" id="KW-1185">Reference proteome</keyword>
<evidence type="ECO:0000256" key="2">
    <source>
        <dbReference type="ARBA" id="ARBA00022729"/>
    </source>
</evidence>
<dbReference type="InterPro" id="IPR001599">
    <property type="entry name" value="Macroglobln_a2"/>
</dbReference>
<dbReference type="InterPro" id="IPR002890">
    <property type="entry name" value="MG2"/>
</dbReference>
<dbReference type="RefSeq" id="WP_271920661.1">
    <property type="nucleotide sequence ID" value="NZ_JAQNDO010000001.1"/>
</dbReference>
<comment type="similarity">
    <text evidence="1">Belongs to the protease inhibitor I39 (alpha-2-macroglobulin) family. Bacterial alpha-2-macroglobulin subfamily.</text>
</comment>
<dbReference type="Pfam" id="PF11974">
    <property type="entry name" value="bMG3"/>
    <property type="match status" value="1"/>
</dbReference>
<gene>
    <name evidence="6" type="ORF">POL67_23400</name>
</gene>
<dbReference type="SUPFAM" id="SSF48239">
    <property type="entry name" value="Terpenoid cyclases/Protein prenyltransferases"/>
    <property type="match status" value="1"/>
</dbReference>
<dbReference type="Gene3D" id="1.50.10.20">
    <property type="match status" value="1"/>
</dbReference>
<dbReference type="InterPro" id="IPR041246">
    <property type="entry name" value="Bact_MG10"/>
</dbReference>
<evidence type="ECO:0000256" key="3">
    <source>
        <dbReference type="SAM" id="MobiDB-lite"/>
    </source>
</evidence>
<dbReference type="PANTHER" id="PTHR40094">
    <property type="entry name" value="ALPHA-2-MACROGLOBULIN HOMOLOG"/>
    <property type="match status" value="1"/>
</dbReference>
<evidence type="ECO:0000256" key="1">
    <source>
        <dbReference type="ARBA" id="ARBA00010556"/>
    </source>
</evidence>
<dbReference type="InterPro" id="IPR047565">
    <property type="entry name" value="Alpha-macroglob_thiol-ester_cl"/>
</dbReference>
<dbReference type="SMART" id="SM01360">
    <property type="entry name" value="A2M"/>
    <property type="match status" value="1"/>
</dbReference>
<dbReference type="Pfam" id="PF01835">
    <property type="entry name" value="MG2"/>
    <property type="match status" value="1"/>
</dbReference>
<dbReference type="SMART" id="SM01419">
    <property type="entry name" value="Thiol-ester_cl"/>
    <property type="match status" value="1"/>
</dbReference>
<comment type="caution">
    <text evidence="6">The sequence shown here is derived from an EMBL/GenBank/DDBJ whole genome shotgun (WGS) entry which is preliminary data.</text>
</comment>
<evidence type="ECO:0000313" key="6">
    <source>
        <dbReference type="EMBL" id="MDC0744296.1"/>
    </source>
</evidence>
<dbReference type="PANTHER" id="PTHR40094:SF1">
    <property type="entry name" value="UBIQUITIN DOMAIN-CONTAINING PROTEIN"/>
    <property type="match status" value="1"/>
</dbReference>
<dbReference type="InterPro" id="IPR032812">
    <property type="entry name" value="SbsA_Ig"/>
</dbReference>
<reference evidence="6 7" key="1">
    <citation type="submission" date="2022-11" db="EMBL/GenBank/DDBJ databases">
        <title>Minimal conservation of predation-associated metabolite biosynthetic gene clusters underscores biosynthetic potential of Myxococcota including descriptions for ten novel species: Archangium lansinium sp. nov., Myxococcus landrumus sp. nov., Nannocystis bai.</title>
        <authorList>
            <person name="Ahearne A."/>
            <person name="Stevens C."/>
            <person name="Dowd S."/>
        </authorList>
    </citation>
    <scope>NUCLEOTIDE SEQUENCE [LARGE SCALE GENOMIC DNA]</scope>
    <source>
        <strain evidence="6 7">RJM3</strain>
    </source>
</reference>
<dbReference type="EMBL" id="JAQNDO010000001">
    <property type="protein sequence ID" value="MDC0744296.1"/>
    <property type="molecule type" value="Genomic_DNA"/>
</dbReference>
<dbReference type="Pfam" id="PF13205">
    <property type="entry name" value="Big_5"/>
    <property type="match status" value="1"/>
</dbReference>
<organism evidence="6 7">
    <name type="scientific">Polyangium mundeleinium</name>
    <dbReference type="NCBI Taxonomy" id="2995306"/>
    <lineage>
        <taxon>Bacteria</taxon>
        <taxon>Pseudomonadati</taxon>
        <taxon>Myxococcota</taxon>
        <taxon>Polyangia</taxon>
        <taxon>Polyangiales</taxon>
        <taxon>Polyangiaceae</taxon>
        <taxon>Polyangium</taxon>
    </lineage>
</organism>